<dbReference type="PANTHER" id="PTHR36838:SF3">
    <property type="entry name" value="TRANSPORTER AUXIN EFFLUX CARRIER EC FAMILY"/>
    <property type="match status" value="1"/>
</dbReference>
<keyword evidence="4 7" id="KW-0812">Transmembrane</keyword>
<protein>
    <submittedName>
        <fullName evidence="8">Auxin Efflux Carrier</fullName>
    </submittedName>
</protein>
<evidence type="ECO:0000313" key="9">
    <source>
        <dbReference type="Proteomes" id="UP000000719"/>
    </source>
</evidence>
<dbReference type="GO" id="GO:0055085">
    <property type="term" value="P:transmembrane transport"/>
    <property type="evidence" value="ECO:0007669"/>
    <property type="project" value="InterPro"/>
</dbReference>
<evidence type="ECO:0000313" key="8">
    <source>
        <dbReference type="EMBL" id="ACL70976.1"/>
    </source>
</evidence>
<dbReference type="PANTHER" id="PTHR36838">
    <property type="entry name" value="AUXIN EFFLUX CARRIER FAMILY PROTEIN"/>
    <property type="match status" value="1"/>
</dbReference>
<feature type="transmembrane region" description="Helical" evidence="7">
    <location>
        <begin position="236"/>
        <end position="254"/>
    </location>
</feature>
<evidence type="ECO:0000256" key="4">
    <source>
        <dbReference type="ARBA" id="ARBA00022692"/>
    </source>
</evidence>
<evidence type="ECO:0000256" key="6">
    <source>
        <dbReference type="ARBA" id="ARBA00023136"/>
    </source>
</evidence>
<proteinExistence type="predicted"/>
<evidence type="ECO:0000256" key="3">
    <source>
        <dbReference type="ARBA" id="ARBA00022475"/>
    </source>
</evidence>
<keyword evidence="3" id="KW-1003">Cell membrane</keyword>
<keyword evidence="6 7" id="KW-0472">Membrane</keyword>
<feature type="transmembrane region" description="Helical" evidence="7">
    <location>
        <begin position="65"/>
        <end position="84"/>
    </location>
</feature>
<dbReference type="OrthoDB" id="2217305at2"/>
<dbReference type="AlphaFoldDB" id="B8D0P0"/>
<keyword evidence="9" id="KW-1185">Reference proteome</keyword>
<feature type="transmembrane region" description="Helical" evidence="7">
    <location>
        <begin position="6"/>
        <end position="27"/>
    </location>
</feature>
<gene>
    <name evidence="8" type="ordered locus">Hore_22310</name>
</gene>
<dbReference type="Proteomes" id="UP000000719">
    <property type="component" value="Chromosome"/>
</dbReference>
<evidence type="ECO:0000256" key="1">
    <source>
        <dbReference type="ARBA" id="ARBA00004141"/>
    </source>
</evidence>
<dbReference type="GO" id="GO:0016020">
    <property type="term" value="C:membrane"/>
    <property type="evidence" value="ECO:0007669"/>
    <property type="project" value="UniProtKB-SubCell"/>
</dbReference>
<organism evidence="8 9">
    <name type="scientific">Halothermothrix orenii (strain H 168 / OCM 544 / DSM 9562)</name>
    <dbReference type="NCBI Taxonomy" id="373903"/>
    <lineage>
        <taxon>Bacteria</taxon>
        <taxon>Bacillati</taxon>
        <taxon>Bacillota</taxon>
        <taxon>Clostridia</taxon>
        <taxon>Halanaerobiales</taxon>
        <taxon>Halothermotrichaceae</taxon>
        <taxon>Halothermothrix</taxon>
    </lineage>
</organism>
<dbReference type="STRING" id="373903.Hore_22310"/>
<dbReference type="InterPro" id="IPR004776">
    <property type="entry name" value="Mem_transp_PIN-like"/>
</dbReference>
<comment type="subcellular location">
    <subcellularLocation>
        <location evidence="1">Membrane</location>
        <topology evidence="1">Multi-pass membrane protein</topology>
    </subcellularLocation>
</comment>
<evidence type="ECO:0000256" key="2">
    <source>
        <dbReference type="ARBA" id="ARBA00022448"/>
    </source>
</evidence>
<accession>B8D0P0</accession>
<keyword evidence="5 7" id="KW-1133">Transmembrane helix</keyword>
<keyword evidence="2" id="KW-0813">Transport</keyword>
<feature type="transmembrane region" description="Helical" evidence="7">
    <location>
        <begin position="125"/>
        <end position="146"/>
    </location>
</feature>
<evidence type="ECO:0000256" key="7">
    <source>
        <dbReference type="SAM" id="Phobius"/>
    </source>
</evidence>
<dbReference type="EMBL" id="CP001098">
    <property type="protein sequence ID" value="ACL70976.1"/>
    <property type="molecule type" value="Genomic_DNA"/>
</dbReference>
<feature type="transmembrane region" description="Helical" evidence="7">
    <location>
        <begin position="96"/>
        <end position="119"/>
    </location>
</feature>
<dbReference type="HOGENOM" id="CLU_075776_0_0_9"/>
<feature type="transmembrane region" description="Helical" evidence="7">
    <location>
        <begin position="158"/>
        <end position="177"/>
    </location>
</feature>
<dbReference type="Pfam" id="PF03547">
    <property type="entry name" value="Mem_trans"/>
    <property type="match status" value="1"/>
</dbReference>
<feature type="transmembrane region" description="Helical" evidence="7">
    <location>
        <begin position="260"/>
        <end position="280"/>
    </location>
</feature>
<feature type="transmembrane region" description="Helical" evidence="7">
    <location>
        <begin position="292"/>
        <end position="317"/>
    </location>
</feature>
<dbReference type="RefSeq" id="WP_015923945.1">
    <property type="nucleotide sequence ID" value="NC_011899.1"/>
</dbReference>
<dbReference type="KEGG" id="hor:Hore_22310"/>
<feature type="transmembrane region" description="Helical" evidence="7">
    <location>
        <begin position="189"/>
        <end position="216"/>
    </location>
</feature>
<reference evidence="8 9" key="1">
    <citation type="journal article" date="2009" name="PLoS ONE">
        <title>Genome analysis of the anaerobic thermohalophilic bacterium Halothermothrix orenii.</title>
        <authorList>
            <person name="Mavromatis K."/>
            <person name="Ivanova N."/>
            <person name="Anderson I."/>
            <person name="Lykidis A."/>
            <person name="Hooper S.D."/>
            <person name="Sun H."/>
            <person name="Kunin V."/>
            <person name="Lapidus A."/>
            <person name="Hugenholtz P."/>
            <person name="Patel B."/>
            <person name="Kyrpides N.C."/>
        </authorList>
    </citation>
    <scope>NUCLEOTIDE SEQUENCE [LARGE SCALE GENOMIC DNA]</scope>
    <source>
        <strain evidence="9">H 168 / OCM 544 / DSM 9562</strain>
    </source>
</reference>
<dbReference type="eggNOG" id="COG0679">
    <property type="taxonomic scope" value="Bacteria"/>
</dbReference>
<name>B8D0P0_HALOH</name>
<sequence length="318" mass="35713">MELNFIAILSKFIPVVVLMGIGYYLRVKTYISQNTVNDIKKLVVNIALPALLFNSFLNVNFQVNYLYIIIMVFLGNLILLFTGYKFKGFIGVDDEYVPLLFSGFEVGMLGIPLFTAVFGIENVKYIGIIDIGHEIYIWFVLLGILLTLKKGKQSYKQLARSFITSPIIIAILMGMVFNTAGIPGLLKNIYLYNGIIDSISLLSNITVPLILLIIGFELDFKANSVRLPLKISALRLIFAVLVAGLIGFTFVDFLKLNRMYVLALMVMFILPPPFIIPLFIKEDKDKDKSYIYNTLSLHSLISIAAFMAVSLLASIMFL</sequence>
<evidence type="ECO:0000256" key="5">
    <source>
        <dbReference type="ARBA" id="ARBA00022989"/>
    </source>
</evidence>